<keyword evidence="1" id="KW-0378">Hydrolase</keyword>
<reference evidence="3" key="1">
    <citation type="submission" date="2023-06" db="EMBL/GenBank/DDBJ databases">
        <title>MT1 and MT2 Draft Genomes of Novel Species.</title>
        <authorList>
            <person name="Venkateswaran K."/>
        </authorList>
    </citation>
    <scope>NUCLEOTIDE SEQUENCE</scope>
    <source>
        <strain evidence="3">IIF3SC-B10</strain>
    </source>
</reference>
<evidence type="ECO:0000313" key="4">
    <source>
        <dbReference type="Proteomes" id="UP001174209"/>
    </source>
</evidence>
<dbReference type="InterPro" id="IPR005754">
    <property type="entry name" value="Sortase"/>
</dbReference>
<dbReference type="SUPFAM" id="SSF63817">
    <property type="entry name" value="Sortase"/>
    <property type="match status" value="1"/>
</dbReference>
<gene>
    <name evidence="3" type="ORF">P5G52_00550</name>
</gene>
<name>A0ABT8JW77_9MICC</name>
<protein>
    <submittedName>
        <fullName evidence="3">Class F sortase</fullName>
    </submittedName>
</protein>
<evidence type="ECO:0000313" key="3">
    <source>
        <dbReference type="EMBL" id="MDN4609349.1"/>
    </source>
</evidence>
<evidence type="ECO:0000256" key="2">
    <source>
        <dbReference type="SAM" id="MobiDB-lite"/>
    </source>
</evidence>
<comment type="caution">
    <text evidence="3">The sequence shown here is derived from an EMBL/GenBank/DDBJ whole genome shotgun (WGS) entry which is preliminary data.</text>
</comment>
<evidence type="ECO:0000256" key="1">
    <source>
        <dbReference type="ARBA" id="ARBA00022801"/>
    </source>
</evidence>
<accession>A0ABT8JW77</accession>
<keyword evidence="4" id="KW-1185">Reference proteome</keyword>
<proteinExistence type="predicted"/>
<sequence>MEQHGVDEPAAQQPGAPARTGVPQRSRKRWIALPLVAAAGLAIAVSVLPPDSAPSAAPSSTLSAVATPSAAPSAAPAAPAADPGPAASQPIALSFADAGIDMAVLPLTPSDADLAAQSLVPPLTIDAYWLTPYGVPGAGSNNTTYIAGHSWDGQDAPFNRLSNEALVGSEFTLTTQTGDITYVVDSVLTHDKDTLKDSDIWNIVPNRVVLISCYTEDPWGKNVVVTAMPKTA</sequence>
<dbReference type="RefSeq" id="WP_301224047.1">
    <property type="nucleotide sequence ID" value="NZ_JAROCG010000001.1"/>
</dbReference>
<dbReference type="Proteomes" id="UP001174209">
    <property type="component" value="Unassembled WGS sequence"/>
</dbReference>
<dbReference type="InterPro" id="IPR042001">
    <property type="entry name" value="Sortase_F"/>
</dbReference>
<dbReference type="Pfam" id="PF04203">
    <property type="entry name" value="Sortase"/>
    <property type="match status" value="1"/>
</dbReference>
<dbReference type="Gene3D" id="2.40.260.10">
    <property type="entry name" value="Sortase"/>
    <property type="match status" value="1"/>
</dbReference>
<feature type="region of interest" description="Disordered" evidence="2">
    <location>
        <begin position="1"/>
        <end position="25"/>
    </location>
</feature>
<dbReference type="CDD" id="cd05829">
    <property type="entry name" value="Sortase_F"/>
    <property type="match status" value="1"/>
</dbReference>
<dbReference type="EMBL" id="JAROCG010000001">
    <property type="protein sequence ID" value="MDN4609349.1"/>
    <property type="molecule type" value="Genomic_DNA"/>
</dbReference>
<organism evidence="3 4">
    <name type="scientific">Arthrobacter burdickii</name>
    <dbReference type="NCBI Taxonomy" id="3035920"/>
    <lineage>
        <taxon>Bacteria</taxon>
        <taxon>Bacillati</taxon>
        <taxon>Actinomycetota</taxon>
        <taxon>Actinomycetes</taxon>
        <taxon>Micrococcales</taxon>
        <taxon>Micrococcaceae</taxon>
        <taxon>Arthrobacter</taxon>
    </lineage>
</organism>
<dbReference type="InterPro" id="IPR023365">
    <property type="entry name" value="Sortase_dom-sf"/>
</dbReference>